<dbReference type="PANTHER" id="PTHR42847:SF9">
    <property type="entry name" value="BLL6451 PROTEIN"/>
    <property type="match status" value="1"/>
</dbReference>
<dbReference type="STRING" id="82633.GCA_000974605_01957"/>
<dbReference type="OrthoDB" id="9814695at2"/>
<dbReference type="EMBL" id="PJRP01000007">
    <property type="protein sequence ID" value="PLP99339.1"/>
    <property type="molecule type" value="Genomic_DNA"/>
</dbReference>
<keyword evidence="1" id="KW-0285">Flavoprotein</keyword>
<evidence type="ECO:0000256" key="2">
    <source>
        <dbReference type="ARBA" id="ARBA00022643"/>
    </source>
</evidence>
<sequence>MPIELYGTLYPRLFSEVIPAEGPAFDTAHIEQRAEEHEAADFDGVLLPHNSGWADNILTTARAAGVTKRLKFLLAHRPGFISPTLAARKLATLDHYTGGRLRVHIITGGRNAEQRRDGDYLEHDDRYARTDEYLEILRNVWTKREPFSHHGTHYRFENAFSELKPLQAGGIPISFGGASAPAIDVAARRADIFALWGESLDGARELTDSVRAAARPLGRRPTFSISIRVILGATEDEAWQRAREIEHKTREVGLWSPASRVFGGHTPPASAENEGSRRLLRQVAQGDVLDQRLFMGVAKATNAPGNTTAIVGTAPQVAESLLEYYRAGISGFLFRGFDPRSDAVEFGRELIPLLREGARQIDVQQQGHAA</sequence>
<evidence type="ECO:0000313" key="7">
    <source>
        <dbReference type="Proteomes" id="UP000234341"/>
    </source>
</evidence>
<dbReference type="GO" id="GO:0008726">
    <property type="term" value="F:alkanesulfonate monooxygenase activity"/>
    <property type="evidence" value="ECO:0007669"/>
    <property type="project" value="TreeGrafter"/>
</dbReference>
<proteinExistence type="predicted"/>
<dbReference type="RefSeq" id="WP_101682483.1">
    <property type="nucleotide sequence ID" value="NZ_PJRP01000007.1"/>
</dbReference>
<evidence type="ECO:0000259" key="5">
    <source>
        <dbReference type="Pfam" id="PF00296"/>
    </source>
</evidence>
<dbReference type="GO" id="GO:0046306">
    <property type="term" value="P:alkanesulfonate catabolic process"/>
    <property type="evidence" value="ECO:0007669"/>
    <property type="project" value="TreeGrafter"/>
</dbReference>
<evidence type="ECO:0000256" key="3">
    <source>
        <dbReference type="ARBA" id="ARBA00023002"/>
    </source>
</evidence>
<evidence type="ECO:0000256" key="1">
    <source>
        <dbReference type="ARBA" id="ARBA00022630"/>
    </source>
</evidence>
<dbReference type="InterPro" id="IPR011251">
    <property type="entry name" value="Luciferase-like_dom"/>
</dbReference>
<keyword evidence="3" id="KW-0560">Oxidoreductase</keyword>
<name>A0A2N5CAU9_9BURK</name>
<dbReference type="CDD" id="cd01094">
    <property type="entry name" value="Alkanesulfonate_monoxygenase"/>
    <property type="match status" value="1"/>
</dbReference>
<dbReference type="AlphaFoldDB" id="A0A2N5CAU9"/>
<gene>
    <name evidence="6" type="ORF">CYJ10_15980</name>
</gene>
<feature type="domain" description="Luciferase-like" evidence="5">
    <location>
        <begin position="25"/>
        <end position="330"/>
    </location>
</feature>
<keyword evidence="2" id="KW-0288">FMN</keyword>
<evidence type="ECO:0000313" key="6">
    <source>
        <dbReference type="EMBL" id="PLP99339.1"/>
    </source>
</evidence>
<dbReference type="Proteomes" id="UP000234341">
    <property type="component" value="Unassembled WGS sequence"/>
</dbReference>
<keyword evidence="4 6" id="KW-0503">Monooxygenase</keyword>
<protein>
    <submittedName>
        <fullName evidence="6">Alkanesulfonate monooxygenase</fullName>
    </submittedName>
</protein>
<dbReference type="PANTHER" id="PTHR42847">
    <property type="entry name" value="ALKANESULFONATE MONOOXYGENASE"/>
    <property type="match status" value="1"/>
</dbReference>
<accession>A0A2N5CAU9</accession>
<evidence type="ECO:0000256" key="4">
    <source>
        <dbReference type="ARBA" id="ARBA00023033"/>
    </source>
</evidence>
<dbReference type="SUPFAM" id="SSF51679">
    <property type="entry name" value="Bacterial luciferase-like"/>
    <property type="match status" value="1"/>
</dbReference>
<organism evidence="6 7">
    <name type="scientific">Cupriavidus pauculus</name>
    <dbReference type="NCBI Taxonomy" id="82633"/>
    <lineage>
        <taxon>Bacteria</taxon>
        <taxon>Pseudomonadati</taxon>
        <taxon>Pseudomonadota</taxon>
        <taxon>Betaproteobacteria</taxon>
        <taxon>Burkholderiales</taxon>
        <taxon>Burkholderiaceae</taxon>
        <taxon>Cupriavidus</taxon>
    </lineage>
</organism>
<dbReference type="InterPro" id="IPR036661">
    <property type="entry name" value="Luciferase-like_sf"/>
</dbReference>
<reference evidence="6 7" key="1">
    <citation type="submission" date="2017-12" db="EMBL/GenBank/DDBJ databases">
        <title>Genome sequence of the active heterotrophic nitrifier-denitrifier, Cupriavidus pauculus UM1.</title>
        <authorList>
            <person name="Putonti C."/>
            <person name="Castignetti D."/>
        </authorList>
    </citation>
    <scope>NUCLEOTIDE SEQUENCE [LARGE SCALE GENOMIC DNA]</scope>
    <source>
        <strain evidence="6 7">UM1</strain>
    </source>
</reference>
<dbReference type="Gene3D" id="3.20.20.30">
    <property type="entry name" value="Luciferase-like domain"/>
    <property type="match status" value="1"/>
</dbReference>
<dbReference type="InterPro" id="IPR050172">
    <property type="entry name" value="SsuD_RutA_monooxygenase"/>
</dbReference>
<comment type="caution">
    <text evidence="6">The sequence shown here is derived from an EMBL/GenBank/DDBJ whole genome shotgun (WGS) entry which is preliminary data.</text>
</comment>
<dbReference type="Pfam" id="PF00296">
    <property type="entry name" value="Bac_luciferase"/>
    <property type="match status" value="1"/>
</dbReference>